<evidence type="ECO:0000256" key="1">
    <source>
        <dbReference type="ARBA" id="ARBA00007626"/>
    </source>
</evidence>
<dbReference type="InterPro" id="IPR002885">
    <property type="entry name" value="PPR_rpt"/>
</dbReference>
<evidence type="ECO:0000313" key="4">
    <source>
        <dbReference type="EMBL" id="OMP11343.1"/>
    </source>
</evidence>
<keyword evidence="5" id="KW-1185">Reference proteome</keyword>
<organism evidence="4 5">
    <name type="scientific">Corchorus capsularis</name>
    <name type="common">Jute</name>
    <dbReference type="NCBI Taxonomy" id="210143"/>
    <lineage>
        <taxon>Eukaryota</taxon>
        <taxon>Viridiplantae</taxon>
        <taxon>Streptophyta</taxon>
        <taxon>Embryophyta</taxon>
        <taxon>Tracheophyta</taxon>
        <taxon>Spermatophyta</taxon>
        <taxon>Magnoliopsida</taxon>
        <taxon>eudicotyledons</taxon>
        <taxon>Gunneridae</taxon>
        <taxon>Pentapetalae</taxon>
        <taxon>rosids</taxon>
        <taxon>malvids</taxon>
        <taxon>Malvales</taxon>
        <taxon>Malvaceae</taxon>
        <taxon>Grewioideae</taxon>
        <taxon>Apeibeae</taxon>
        <taxon>Corchorus</taxon>
    </lineage>
</organism>
<dbReference type="Gramene" id="OMP11343">
    <property type="protein sequence ID" value="OMP11343"/>
    <property type="gene ID" value="CCACVL1_00569"/>
</dbReference>
<dbReference type="PANTHER" id="PTHR47932">
    <property type="entry name" value="ATPASE EXPRESSION PROTEIN 3"/>
    <property type="match status" value="1"/>
</dbReference>
<evidence type="ECO:0000313" key="5">
    <source>
        <dbReference type="Proteomes" id="UP000188268"/>
    </source>
</evidence>
<keyword evidence="2" id="KW-0677">Repeat</keyword>
<dbReference type="OMA" id="THEQISH"/>
<dbReference type="GO" id="GO:0003729">
    <property type="term" value="F:mRNA binding"/>
    <property type="evidence" value="ECO:0007669"/>
    <property type="project" value="TreeGrafter"/>
</dbReference>
<dbReference type="InterPro" id="IPR011990">
    <property type="entry name" value="TPR-like_helical_dom_sf"/>
</dbReference>
<evidence type="ECO:0000256" key="2">
    <source>
        <dbReference type="ARBA" id="ARBA00022737"/>
    </source>
</evidence>
<evidence type="ECO:0000256" key="3">
    <source>
        <dbReference type="PROSITE-ProRule" id="PRU00708"/>
    </source>
</evidence>
<feature type="repeat" description="PPR" evidence="3">
    <location>
        <begin position="262"/>
        <end position="296"/>
    </location>
</feature>
<dbReference type="AlphaFoldDB" id="A0A1R3KW73"/>
<gene>
    <name evidence="4" type="ORF">CCACVL1_00569</name>
</gene>
<feature type="repeat" description="PPR" evidence="3">
    <location>
        <begin position="297"/>
        <end position="331"/>
    </location>
</feature>
<dbReference type="Pfam" id="PF01535">
    <property type="entry name" value="PPR"/>
    <property type="match status" value="3"/>
</dbReference>
<name>A0A1R3KW73_COCAP</name>
<accession>A0A1R3KW73</accession>
<reference evidence="4 5" key="1">
    <citation type="submission" date="2013-09" db="EMBL/GenBank/DDBJ databases">
        <title>Corchorus capsularis genome sequencing.</title>
        <authorList>
            <person name="Alam M."/>
            <person name="Haque M.S."/>
            <person name="Islam M.S."/>
            <person name="Emdad E.M."/>
            <person name="Islam M.M."/>
            <person name="Ahmed B."/>
            <person name="Halim A."/>
            <person name="Hossen Q.M.M."/>
            <person name="Hossain M.Z."/>
            <person name="Ahmed R."/>
            <person name="Khan M.M."/>
            <person name="Islam R."/>
            <person name="Rashid M.M."/>
            <person name="Khan S.A."/>
            <person name="Rahman M.S."/>
            <person name="Alam M."/>
        </authorList>
    </citation>
    <scope>NUCLEOTIDE SEQUENCE [LARGE SCALE GENOMIC DNA]</scope>
    <source>
        <strain evidence="5">cv. CVL-1</strain>
        <tissue evidence="4">Whole seedling</tissue>
    </source>
</reference>
<dbReference type="STRING" id="210143.A0A1R3KW73"/>
<dbReference type="PROSITE" id="PS51375">
    <property type="entry name" value="PPR"/>
    <property type="match status" value="3"/>
</dbReference>
<proteinExistence type="inferred from homology"/>
<dbReference type="Pfam" id="PF13041">
    <property type="entry name" value="PPR_2"/>
    <property type="match status" value="1"/>
</dbReference>
<feature type="repeat" description="PPR" evidence="3">
    <location>
        <begin position="194"/>
        <end position="224"/>
    </location>
</feature>
<dbReference type="PANTHER" id="PTHR47932:SF23">
    <property type="entry name" value="PENTACOTRIPEPTIDE-REPEAT REGION OF PRORP DOMAIN-CONTAINING PROTEIN"/>
    <property type="match status" value="1"/>
</dbReference>
<dbReference type="NCBIfam" id="TIGR00756">
    <property type="entry name" value="PPR"/>
    <property type="match status" value="5"/>
</dbReference>
<dbReference type="EMBL" id="AWWV01001376">
    <property type="protein sequence ID" value="OMP11343.1"/>
    <property type="molecule type" value="Genomic_DNA"/>
</dbReference>
<dbReference type="Gene3D" id="1.25.40.10">
    <property type="entry name" value="Tetratricopeptide repeat domain"/>
    <property type="match status" value="3"/>
</dbReference>
<sequence length="372" mass="41737">MPKLPHPWSWTLSALSTIETHIHLESLPRLYTRFLSSSSLGVPSDDHIVHLILDQKSAEAALETFLWASKLPHFTHSQSTYRALIHKLCAFRRFHTVNQLLDEMPNALGMPPDEDILVTLVRGLGRARMIPDVIKVLDLASTFHKTPSLKIFNSILDVLVKEDIDLARHFYRRKMMSTGVQELMEESRGGSRGNISPYNSVLYGLYKENRLEEALEFLSKMENLFPRAVDRSLTILGFCEEGRLEDAKRVYDQMTREGGISSVIVYDCLIRGFCVKGCVQEAVEVMNEMVVYGYFPVTSTVNAVLGGFCSQGKVGSALKLMEDMVGRGCIPDEGSYSLLINGFCRNGDVQKAEKKGSGVVGRQTRRIDGVWV</sequence>
<dbReference type="Proteomes" id="UP000188268">
    <property type="component" value="Unassembled WGS sequence"/>
</dbReference>
<comment type="similarity">
    <text evidence="1">Belongs to the PPR family. P subfamily.</text>
</comment>
<dbReference type="Pfam" id="PF12854">
    <property type="entry name" value="PPR_1"/>
    <property type="match status" value="1"/>
</dbReference>
<protein>
    <recommendedName>
        <fullName evidence="6">Pentacotripeptide-repeat region of PRORP domain-containing protein</fullName>
    </recommendedName>
</protein>
<comment type="caution">
    <text evidence="4">The sequence shown here is derived from an EMBL/GenBank/DDBJ whole genome shotgun (WGS) entry which is preliminary data.</text>
</comment>
<dbReference type="OrthoDB" id="185373at2759"/>
<evidence type="ECO:0008006" key="6">
    <source>
        <dbReference type="Google" id="ProtNLM"/>
    </source>
</evidence>